<evidence type="ECO:0000313" key="2">
    <source>
        <dbReference type="EMBL" id="HCO26934.1"/>
    </source>
</evidence>
<evidence type="ECO:0000259" key="1">
    <source>
        <dbReference type="Pfam" id="PF22494"/>
    </source>
</evidence>
<dbReference type="NCBIfam" id="NF038117">
    <property type="entry name" value="choice_anch_I"/>
    <property type="match status" value="1"/>
</dbReference>
<reference evidence="2 3" key="1">
    <citation type="journal article" date="2018" name="Nat. Biotechnol.">
        <title>A standardized bacterial taxonomy based on genome phylogeny substantially revises the tree of life.</title>
        <authorList>
            <person name="Parks D.H."/>
            <person name="Chuvochina M."/>
            <person name="Waite D.W."/>
            <person name="Rinke C."/>
            <person name="Skarshewski A."/>
            <person name="Chaumeil P.A."/>
            <person name="Hugenholtz P."/>
        </authorList>
    </citation>
    <scope>NUCLEOTIDE SEQUENCE [LARGE SCALE GENOMIC DNA]</scope>
    <source>
        <strain evidence="2">UBA9375</strain>
    </source>
</reference>
<dbReference type="PANTHER" id="PTHR46928">
    <property type="entry name" value="MESENCHYME-SPECIFIC CELL SURFACE GLYCOPROTEIN"/>
    <property type="match status" value="1"/>
</dbReference>
<dbReference type="InterPro" id="IPR015943">
    <property type="entry name" value="WD40/YVTN_repeat-like_dom_sf"/>
</dbReference>
<dbReference type="InterPro" id="IPR052956">
    <property type="entry name" value="Mesenchyme-surface_protein"/>
</dbReference>
<dbReference type="InterPro" id="IPR011048">
    <property type="entry name" value="Haem_d1_sf"/>
</dbReference>
<evidence type="ECO:0000313" key="3">
    <source>
        <dbReference type="Proteomes" id="UP000263642"/>
    </source>
</evidence>
<comment type="caution">
    <text evidence="2">The sequence shown here is derived from an EMBL/GenBank/DDBJ whole genome shotgun (WGS) entry which is preliminary data.</text>
</comment>
<gene>
    <name evidence="2" type="ORF">DIT97_29460</name>
</gene>
<accession>A0A3D3RDL7</accession>
<dbReference type="Pfam" id="PF22494">
    <property type="entry name" value="choice_anch_I"/>
    <property type="match status" value="1"/>
</dbReference>
<dbReference type="AlphaFoldDB" id="A0A3D3RDL7"/>
<dbReference type="Gene3D" id="2.130.10.10">
    <property type="entry name" value="YVTN repeat-like/Quinoprotein amine dehydrogenase"/>
    <property type="match status" value="1"/>
</dbReference>
<proteinExistence type="predicted"/>
<feature type="domain" description="Choice-of-anchor I" evidence="1">
    <location>
        <begin position="87"/>
        <end position="563"/>
    </location>
</feature>
<protein>
    <submittedName>
        <fullName evidence="2">Alkaline phosphatase</fullName>
    </submittedName>
</protein>
<dbReference type="Proteomes" id="UP000263642">
    <property type="component" value="Unassembled WGS sequence"/>
</dbReference>
<dbReference type="SUPFAM" id="SSF51004">
    <property type="entry name" value="C-terminal (heme d1) domain of cytochrome cd1-nitrite reductase"/>
    <property type="match status" value="1"/>
</dbReference>
<sequence>MTHLAPQSGAKPRPCRLPAFAVIILGVFSFIVSGCSDTAGKDAVANNIKPNSGGAGEIADPLPEPPAASKAVGLKFLGRYRHGTRKKSTAEICAFDTDSKRLFVVDGERVAVDILDITNPSEPQLFKSVDLAELGSKPNSITAKGGVIAAALSSDPKQEPGLVVFLSPAGEVLKTVHVGPEPDMLTISPDGHWLITANEGEATKDYTRNPEGSVSLIDLTDGVAAVTDASVVHIDFTAYNDKSKLPSGVRVFGKDATPAQDFEPEYIAVSPDSKTAWVSLQEANAFAIIDLETGKLVDLVPLGYKDHSLPENAFDASNKDKKIQLRTWPVKGMYQPDAIYSFEVDGTAYVITADEGDHRDFDGFSEKARVGDLKLDPKKFPNAKELQSPKALGRLMVTSSNGDADGDGLYEEIYCFGGRSFSIRSAEGQLVYNNGNEFERIIANRFPKSFNADHESNDLDDRSDNKGPEPEGLVVGMFEGRPVAFIGMERHSGIMIYDLTNPKQPVFCDYVITRDFDKSTKKPEAGDLGPEGLTFIPADVSPTGKPLLAVSYEISGTTALFEVVSNTTTEKQGQSLE</sequence>
<dbReference type="PANTHER" id="PTHR46928:SF1">
    <property type="entry name" value="MESENCHYME-SPECIFIC CELL SURFACE GLYCOPROTEIN"/>
    <property type="match status" value="1"/>
</dbReference>
<dbReference type="EMBL" id="DQAY01000183">
    <property type="protein sequence ID" value="HCO26934.1"/>
    <property type="molecule type" value="Genomic_DNA"/>
</dbReference>
<name>A0A3D3RDL7_9PLAN</name>
<organism evidence="2 3">
    <name type="scientific">Gimesia maris</name>
    <dbReference type="NCBI Taxonomy" id="122"/>
    <lineage>
        <taxon>Bacteria</taxon>
        <taxon>Pseudomonadati</taxon>
        <taxon>Planctomycetota</taxon>
        <taxon>Planctomycetia</taxon>
        <taxon>Planctomycetales</taxon>
        <taxon>Planctomycetaceae</taxon>
        <taxon>Gimesia</taxon>
    </lineage>
</organism>
<dbReference type="InterPro" id="IPR055188">
    <property type="entry name" value="Choice_anch_I"/>
</dbReference>